<dbReference type="Proteomes" id="UP000593943">
    <property type="component" value="Chromosome"/>
</dbReference>
<evidence type="ECO:0000313" key="1">
    <source>
        <dbReference type="EMBL" id="OZG64722.1"/>
    </source>
</evidence>
<reference evidence="2 4" key="2">
    <citation type="submission" date="2020-10" db="EMBL/GenBank/DDBJ databases">
        <title>Genome sequencing of Bifidobacterium eulemuris_DSMZ_100216.</title>
        <authorList>
            <person name="Kim J."/>
        </authorList>
    </citation>
    <scope>NUCLEOTIDE SEQUENCE [LARGE SCALE GENOMIC DNA]</scope>
    <source>
        <strain evidence="2 4">DSM 100216</strain>
    </source>
</reference>
<evidence type="ECO:0000313" key="3">
    <source>
        <dbReference type="Proteomes" id="UP000216057"/>
    </source>
</evidence>
<protein>
    <submittedName>
        <fullName evidence="2">DUF4862 family protein</fullName>
    </submittedName>
    <submittedName>
        <fullName evidence="1">UDP-N-acetylglucosamine diphosphorylase</fullName>
    </submittedName>
</protein>
<dbReference type="Proteomes" id="UP000216057">
    <property type="component" value="Unassembled WGS sequence"/>
</dbReference>
<dbReference type="RefSeq" id="WP_094637580.1">
    <property type="nucleotide sequence ID" value="NZ_CP062938.1"/>
</dbReference>
<proteinExistence type="predicted"/>
<sequence length="303" mass="32341">MPSVPFVVGAYASLPPEKADQEAYYALLGGQDWIAGTELPYPGDLADAESRAWLAAHVPAHWHANTITAIPGTMRSIGADPAFGLASADEGGRQSALRFLAALRDALADFTDRRGSRDVSHVEIHTAPTRTADRDAMAASLEELLRWDWCGAKLVIEHCDRYIEGQPPEKGFLPIEDEISLAREAGIGLTVNWGRSVVEGRDANTALDHIRAAAQAGVLAGLMFSGAGPAETQYGYGWIDGHLPMAPDEPESLMDAAAVRACADAARNAPELAYWGAKVCVPASSHLAERLAFLDHIHRAATA</sequence>
<evidence type="ECO:0000313" key="4">
    <source>
        <dbReference type="Proteomes" id="UP000593943"/>
    </source>
</evidence>
<dbReference type="OrthoDB" id="7307665at2"/>
<organism evidence="1 3">
    <name type="scientific">Bifidobacterium eulemuris</name>
    <dbReference type="NCBI Taxonomy" id="1765219"/>
    <lineage>
        <taxon>Bacteria</taxon>
        <taxon>Bacillati</taxon>
        <taxon>Actinomycetota</taxon>
        <taxon>Actinomycetes</taxon>
        <taxon>Bifidobacteriales</taxon>
        <taxon>Bifidobacteriaceae</taxon>
        <taxon>Bifidobacterium</taxon>
    </lineage>
</organism>
<keyword evidence="4" id="KW-1185">Reference proteome</keyword>
<dbReference type="KEGG" id="beu:BE0216_08470"/>
<reference evidence="1 3" key="1">
    <citation type="journal article" date="2017" name="BMC Genomics">
        <title>Comparative genomic and phylogenomic analyses of the Bifidobacteriaceae family.</title>
        <authorList>
            <person name="Lugli G.A."/>
            <person name="Milani C."/>
            <person name="Turroni F."/>
            <person name="Duranti S."/>
            <person name="Mancabelli L."/>
            <person name="Mangifesta M."/>
            <person name="Ferrario C."/>
            <person name="Modesto M."/>
            <person name="Mattarelli P."/>
            <person name="Jiri K."/>
            <person name="van Sinderen D."/>
            <person name="Ventura M."/>
        </authorList>
    </citation>
    <scope>NUCLEOTIDE SEQUENCE [LARGE SCALE GENOMIC DNA]</scope>
    <source>
        <strain evidence="1 3">DSM 100216</strain>
    </source>
</reference>
<gene>
    <name evidence="2" type="ORF">BE0216_08470</name>
    <name evidence="1" type="ORF">BEUL_2077</name>
</gene>
<dbReference type="AlphaFoldDB" id="A0A261FZV4"/>
<dbReference type="InterPro" id="IPR032344">
    <property type="entry name" value="DUF4862"/>
</dbReference>
<name>A0A261FZV4_9BIFI</name>
<evidence type="ECO:0000313" key="2">
    <source>
        <dbReference type="EMBL" id="QOL32470.1"/>
    </source>
</evidence>
<dbReference type="Pfam" id="PF16154">
    <property type="entry name" value="DUF4862"/>
    <property type="match status" value="1"/>
</dbReference>
<dbReference type="EMBL" id="CP062938">
    <property type="protein sequence ID" value="QOL32470.1"/>
    <property type="molecule type" value="Genomic_DNA"/>
</dbReference>
<dbReference type="EMBL" id="MWWZ01000014">
    <property type="protein sequence ID" value="OZG64722.1"/>
    <property type="molecule type" value="Genomic_DNA"/>
</dbReference>
<accession>A0A261FZV4</accession>